<dbReference type="AlphaFoldDB" id="A0A1F5YPG5"/>
<comment type="caution">
    <text evidence="1">The sequence shown here is derived from an EMBL/GenBank/DDBJ whole genome shotgun (WGS) entry which is preliminary data.</text>
</comment>
<name>A0A1F5YPG5_9BACT</name>
<organism evidence="1 2">
    <name type="scientific">Candidatus Gottesmanbacteria bacterium RBG_16_37_8</name>
    <dbReference type="NCBI Taxonomy" id="1798371"/>
    <lineage>
        <taxon>Bacteria</taxon>
        <taxon>Candidatus Gottesmaniibacteriota</taxon>
    </lineage>
</organism>
<evidence type="ECO:0000313" key="1">
    <source>
        <dbReference type="EMBL" id="OGG02079.1"/>
    </source>
</evidence>
<gene>
    <name evidence="1" type="ORF">A2W14_04145</name>
</gene>
<dbReference type="Proteomes" id="UP000176665">
    <property type="component" value="Unassembled WGS sequence"/>
</dbReference>
<protein>
    <submittedName>
        <fullName evidence="1">Uncharacterized protein</fullName>
    </submittedName>
</protein>
<proteinExistence type="predicted"/>
<dbReference type="STRING" id="1798371.A2W14_04145"/>
<dbReference type="EMBL" id="MFJA01000077">
    <property type="protein sequence ID" value="OGG02079.1"/>
    <property type="molecule type" value="Genomic_DNA"/>
</dbReference>
<reference evidence="1 2" key="1">
    <citation type="journal article" date="2016" name="Nat. Commun.">
        <title>Thousands of microbial genomes shed light on interconnected biogeochemical processes in an aquifer system.</title>
        <authorList>
            <person name="Anantharaman K."/>
            <person name="Brown C.T."/>
            <person name="Hug L.A."/>
            <person name="Sharon I."/>
            <person name="Castelle C.J."/>
            <person name="Probst A.J."/>
            <person name="Thomas B.C."/>
            <person name="Singh A."/>
            <person name="Wilkins M.J."/>
            <person name="Karaoz U."/>
            <person name="Brodie E.L."/>
            <person name="Williams K.H."/>
            <person name="Hubbard S.S."/>
            <person name="Banfield J.F."/>
        </authorList>
    </citation>
    <scope>NUCLEOTIDE SEQUENCE [LARGE SCALE GENOMIC DNA]</scope>
</reference>
<accession>A0A1F5YPG5</accession>
<evidence type="ECO:0000313" key="2">
    <source>
        <dbReference type="Proteomes" id="UP000176665"/>
    </source>
</evidence>
<sequence>MWPILAALISSIIGFGAGLFGTSYTQYSPPGTVVSPTPYFRACYHPQPDIKITLKWPDNFRNLTDNRVTLNPDLFQGKVPYKFNSLTDLDADGVYECKKSLMNSNTPDSLVPSLTRTFIQVRTDLRIASCKTDEYAGPYAVGLCPGIEEDPNGFNASRHRGQCFWKENWYSDLRKIAEANINGELKEIFWNPYSYNVGCNYEQDKNCGPADGTNVNLKDFLYVLNKRDAFDPNSNAGCPALWDAGSTNDNACSHFFDVYLAEDIYLASKDAPPTTDPDDPFYFIKNILENCQEQSNFTPIPDSILDIPPSFIRHPFLPASLGSSPQPDKINPQNQTQRTNYNYYVWSKPKIIKPDTTNLVKITEDARPLNICTPNSPKNNCYDPLGTIEFRDENGKAVSFRVYSQITAPQTFLLVQTNQTNKSHVYMITEKDLPQTGRHDPTLQLKSMEFISQNQWTWATPWCKPAIYLYPEKETELNVKLTLDGQLTESLPLYDKENGWQIIASPDGTLQTTNDQYYPYLYYEADIKGINIPKNGWVWKEGEINSRLSPILSKIGFNQQEIEDFMNYWLPKLKYKPYYFATLIESDQINQKEKLDFSVTPDTLIRVRVVFEGLVAPLSVNPPPKIDSFTRRGFTVTDWGGTIIGKSCSEVEMK</sequence>